<proteinExistence type="predicted"/>
<accession>A0A192H311</accession>
<evidence type="ECO:0000313" key="1">
    <source>
        <dbReference type="EMBL" id="ANK63204.1"/>
    </source>
</evidence>
<dbReference type="Proteomes" id="UP000078582">
    <property type="component" value="Chromosome"/>
</dbReference>
<protein>
    <submittedName>
        <fullName evidence="1">Uncharacterized protein</fullName>
    </submittedName>
</protein>
<dbReference type="EMBL" id="CP014873">
    <property type="protein sequence ID" value="ANK63204.1"/>
    <property type="molecule type" value="Genomic_DNA"/>
</dbReference>
<reference evidence="1 2" key="1">
    <citation type="submission" date="2016-03" db="EMBL/GenBank/DDBJ databases">
        <title>Pediococcus and Lactobacillus from brewery environment - whole genome sequencing and assembly.</title>
        <authorList>
            <person name="Behr J."/>
            <person name="Geissler A.J."/>
            <person name="Vogel R.F."/>
        </authorList>
    </citation>
    <scope>NUCLEOTIDE SEQUENCE [LARGE SCALE GENOMIC DNA]</scope>
    <source>
        <strain evidence="1 2">TMW 1.1989</strain>
    </source>
</reference>
<dbReference type="InterPro" id="IPR009526">
    <property type="entry name" value="DUF1146"/>
</dbReference>
<dbReference type="OrthoDB" id="1651016at2"/>
<dbReference type="KEGG" id="lbt:AYR52_06100"/>
<evidence type="ECO:0000313" key="2">
    <source>
        <dbReference type="Proteomes" id="UP000078582"/>
    </source>
</evidence>
<dbReference type="STRING" id="375175.AYR53_10770"/>
<sequence>MQNIGIQSVVTLVCYFIFTGAAFWALRALRFEKIIRRDHVQQAQLLVGLLAIVIGYLCSTFFLNFIDNARNLIFLFR</sequence>
<dbReference type="NCBIfam" id="TIGR02327">
    <property type="entry name" value="int_mem_ywzB"/>
    <property type="match status" value="1"/>
</dbReference>
<keyword evidence="2" id="KW-1185">Reference proteome</keyword>
<dbReference type="GeneID" id="42982742"/>
<gene>
    <name evidence="1" type="ORF">AYR53_10770</name>
</gene>
<dbReference type="RefSeq" id="WP_068225097.1">
    <property type="nucleotide sequence ID" value="NZ_CP014623.1"/>
</dbReference>
<organism evidence="1 2">
    <name type="scientific">Loigolactobacillus backii</name>
    <dbReference type="NCBI Taxonomy" id="375175"/>
    <lineage>
        <taxon>Bacteria</taxon>
        <taxon>Bacillati</taxon>
        <taxon>Bacillota</taxon>
        <taxon>Bacilli</taxon>
        <taxon>Lactobacillales</taxon>
        <taxon>Lactobacillaceae</taxon>
        <taxon>Loigolactobacillus</taxon>
    </lineage>
</organism>
<dbReference type="AlphaFoldDB" id="A0A192H311"/>
<name>A0A192H311_9LACO</name>
<dbReference type="Pfam" id="PF06612">
    <property type="entry name" value="DUF1146"/>
    <property type="match status" value="1"/>
</dbReference>